<evidence type="ECO:0000256" key="9">
    <source>
        <dbReference type="ARBA" id="ARBA00023157"/>
    </source>
</evidence>
<dbReference type="Pfam" id="PF04901">
    <property type="entry name" value="RAMP"/>
    <property type="match status" value="1"/>
</dbReference>
<evidence type="ECO:0000313" key="15">
    <source>
        <dbReference type="EMBL" id="CAI9586470.1"/>
    </source>
</evidence>
<keyword evidence="4" id="KW-1003">Cell membrane</keyword>
<keyword evidence="5 14" id="KW-0812">Transmembrane</keyword>
<evidence type="ECO:0000256" key="4">
    <source>
        <dbReference type="ARBA" id="ARBA00022475"/>
    </source>
</evidence>
<evidence type="ECO:0000256" key="13">
    <source>
        <dbReference type="ARBA" id="ARBA00049674"/>
    </source>
</evidence>
<dbReference type="InterPro" id="IPR038126">
    <property type="entry name" value="RAMP_sf"/>
</dbReference>
<evidence type="ECO:0000256" key="10">
    <source>
        <dbReference type="ARBA" id="ARBA00023170"/>
    </source>
</evidence>
<dbReference type="InterPro" id="IPR006985">
    <property type="entry name" value="RAMP"/>
</dbReference>
<evidence type="ECO:0000256" key="2">
    <source>
        <dbReference type="ARBA" id="ARBA00007087"/>
    </source>
</evidence>
<keyword evidence="7 14" id="KW-1133">Transmembrane helix</keyword>
<keyword evidence="3" id="KW-0813">Transport</keyword>
<comment type="subunit">
    <text evidence="13">Heterodimer of CALCRL and RAMP1; the interaction induces allosteric modulation of CALCRL function and CGRP1/CALCA and CGRP2/CALCB ligand specificity. Heterodimer of CALCR and RAMP1; interaction forms the AMYR1 receptor complex for amylin/IAPP and CGRP1/CALCA ligands.</text>
</comment>
<reference evidence="15" key="1">
    <citation type="submission" date="2023-05" db="EMBL/GenBank/DDBJ databases">
        <authorList>
            <person name="Stuckert A."/>
        </authorList>
    </citation>
    <scope>NUCLEOTIDE SEQUENCE</scope>
</reference>
<evidence type="ECO:0000256" key="1">
    <source>
        <dbReference type="ARBA" id="ARBA00004251"/>
    </source>
</evidence>
<evidence type="ECO:0000256" key="5">
    <source>
        <dbReference type="ARBA" id="ARBA00022692"/>
    </source>
</evidence>
<feature type="transmembrane region" description="Helical" evidence="14">
    <location>
        <begin position="79"/>
        <end position="102"/>
    </location>
</feature>
<evidence type="ECO:0000256" key="3">
    <source>
        <dbReference type="ARBA" id="ARBA00022448"/>
    </source>
</evidence>
<keyword evidence="9" id="KW-1015">Disulfide bond</keyword>
<keyword evidence="16" id="KW-1185">Reference proteome</keyword>
<keyword evidence="10" id="KW-0675">Receptor</keyword>
<comment type="similarity">
    <text evidence="2">Belongs to the RAMP family.</text>
</comment>
<proteinExistence type="inferred from homology"/>
<evidence type="ECO:0000256" key="11">
    <source>
        <dbReference type="ARBA" id="ARBA00041071"/>
    </source>
</evidence>
<dbReference type="PANTHER" id="PTHR14076">
    <property type="entry name" value="RECEPTOR ACTIVITY MODIFYING PROTEIN RAMP"/>
    <property type="match status" value="1"/>
</dbReference>
<keyword evidence="8 14" id="KW-0472">Membrane</keyword>
<gene>
    <name evidence="15" type="ORF">SPARVUS_LOCUS10375961</name>
</gene>
<name>A0ABN9ER82_9NEOB</name>
<evidence type="ECO:0000256" key="8">
    <source>
        <dbReference type="ARBA" id="ARBA00023136"/>
    </source>
</evidence>
<comment type="subcellular location">
    <subcellularLocation>
        <location evidence="1">Cell membrane</location>
        <topology evidence="1">Single-pass type I membrane protein</topology>
    </subcellularLocation>
</comment>
<evidence type="ECO:0000313" key="16">
    <source>
        <dbReference type="Proteomes" id="UP001162483"/>
    </source>
</evidence>
<dbReference type="Proteomes" id="UP001162483">
    <property type="component" value="Unassembled WGS sequence"/>
</dbReference>
<protein>
    <recommendedName>
        <fullName evidence="11">Receptor activity-modifying protein 1</fullName>
    </recommendedName>
</protein>
<evidence type="ECO:0000256" key="6">
    <source>
        <dbReference type="ARBA" id="ARBA00022729"/>
    </source>
</evidence>
<evidence type="ECO:0000256" key="12">
    <source>
        <dbReference type="ARBA" id="ARBA00049570"/>
    </source>
</evidence>
<keyword evidence="6" id="KW-0732">Signal</keyword>
<accession>A0ABN9ER82</accession>
<dbReference type="Gene3D" id="1.10.150.510">
    <property type="entry name" value="Receptor activity modifying family"/>
    <property type="match status" value="1"/>
</dbReference>
<comment type="caution">
    <text evidence="15">The sequence shown here is derived from an EMBL/GenBank/DDBJ whole genome shotgun (WGS) entry which is preliminary data.</text>
</comment>
<dbReference type="EMBL" id="CATNWA010015754">
    <property type="protein sequence ID" value="CAI9586470.1"/>
    <property type="molecule type" value="Genomic_DNA"/>
</dbReference>
<dbReference type="PANTHER" id="PTHR14076:SF3">
    <property type="entry name" value="RECEPTOR ACTIVITY-MODIFYING PROTEIN 1"/>
    <property type="match status" value="1"/>
</dbReference>
<evidence type="ECO:0000256" key="7">
    <source>
        <dbReference type="ARBA" id="ARBA00022989"/>
    </source>
</evidence>
<organism evidence="15 16">
    <name type="scientific">Staurois parvus</name>
    <dbReference type="NCBI Taxonomy" id="386267"/>
    <lineage>
        <taxon>Eukaryota</taxon>
        <taxon>Metazoa</taxon>
        <taxon>Chordata</taxon>
        <taxon>Craniata</taxon>
        <taxon>Vertebrata</taxon>
        <taxon>Euteleostomi</taxon>
        <taxon>Amphibia</taxon>
        <taxon>Batrachia</taxon>
        <taxon>Anura</taxon>
        <taxon>Neobatrachia</taxon>
        <taxon>Ranoidea</taxon>
        <taxon>Ranidae</taxon>
        <taxon>Staurois</taxon>
    </lineage>
</organism>
<comment type="function">
    <text evidence="12">Accessory protein that interacts with and modulates the function of G-protein coupled receptors including calcitonin gene-related peptide type 1 receptor (CALCRL) and calcitonin receptor (CALCR). Required for the transport of CALCRL to the plasma membrane. Together with CALCRL, form the receptor complex for the calcitonin gene-related peptides CGRP1/CALCA and CGRP2/CALCB. Together with CALCR, form the AMYR1 receptor complex for amylin/IAPP and CGRP1/CALCA.</text>
</comment>
<sequence>MLCIKCLFYSLLGYQYKIDAFVLFPSRIYIDVTNCTYLLANHEHCFWPNHIVDNFFTNIHRNYFKNCALTGRLPADPPFPVLCSFIFIPILITLLMTALVVWRSKRSEGIV</sequence>
<evidence type="ECO:0000256" key="14">
    <source>
        <dbReference type="SAM" id="Phobius"/>
    </source>
</evidence>